<accession>A0ABY5TLH8</accession>
<evidence type="ECO:0000256" key="2">
    <source>
        <dbReference type="ARBA" id="ARBA00022803"/>
    </source>
</evidence>
<dbReference type="InterPro" id="IPR050498">
    <property type="entry name" value="Ycf3"/>
</dbReference>
<proteinExistence type="predicted"/>
<sequence>MKKPIRYISRFLLLLTVIATAGCVSSGANKSAGADPDAANQQHIRLALNYISSNNRDLARVHLEKAKAFNPRSAQLYNGYALLYQMEQEFELAEQNYRKALIADSDYTLAHYNYSAFLFNQGRIQEALEEMQLVTQDLAYERRPQAFYILGLSQKRLGDSEAAVESFEKATQLSAGFGPPFIEAAEIYFQQQNYPLSKMALDRFRQLSKPTPKSLWLSVRIEQRFGNRDNAASEGLKLKNLFPYSKENLEYQAWLKQ</sequence>
<organism evidence="5 6">
    <name type="scientific">SAR92 clade bacterium H455</name>
    <dbReference type="NCBI Taxonomy" id="2974818"/>
    <lineage>
        <taxon>Bacteria</taxon>
        <taxon>Pseudomonadati</taxon>
        <taxon>Pseudomonadota</taxon>
        <taxon>Gammaproteobacteria</taxon>
        <taxon>Cellvibrionales</taxon>
        <taxon>Porticoccaceae</taxon>
        <taxon>SAR92 clade</taxon>
    </lineage>
</organism>
<feature type="signal peptide" evidence="4">
    <location>
        <begin position="1"/>
        <end position="21"/>
    </location>
</feature>
<evidence type="ECO:0000313" key="5">
    <source>
        <dbReference type="EMBL" id="UVW34705.1"/>
    </source>
</evidence>
<name>A0ABY5TLH8_9GAMM</name>
<dbReference type="EMBL" id="CP103416">
    <property type="protein sequence ID" value="UVW34705.1"/>
    <property type="molecule type" value="Genomic_DNA"/>
</dbReference>
<protein>
    <submittedName>
        <fullName evidence="5">Type IV pilus biogenesis/stability protein PilW</fullName>
    </submittedName>
</protein>
<feature type="repeat" description="TPR" evidence="3">
    <location>
        <begin position="144"/>
        <end position="177"/>
    </location>
</feature>
<keyword evidence="1" id="KW-0677">Repeat</keyword>
<dbReference type="PROSITE" id="PS50005">
    <property type="entry name" value="TPR"/>
    <property type="match status" value="2"/>
</dbReference>
<dbReference type="PANTHER" id="PTHR44858:SF1">
    <property type="entry name" value="UDP-N-ACETYLGLUCOSAMINE--PEPTIDE N-ACETYLGLUCOSAMINYLTRANSFERASE SPINDLY-RELATED"/>
    <property type="match status" value="1"/>
</dbReference>
<dbReference type="InterPro" id="IPR019734">
    <property type="entry name" value="TPR_rpt"/>
</dbReference>
<dbReference type="SMART" id="SM00028">
    <property type="entry name" value="TPR"/>
    <property type="match status" value="3"/>
</dbReference>
<keyword evidence="4" id="KW-0732">Signal</keyword>
<evidence type="ECO:0000256" key="3">
    <source>
        <dbReference type="PROSITE-ProRule" id="PRU00339"/>
    </source>
</evidence>
<dbReference type="SUPFAM" id="SSF48452">
    <property type="entry name" value="TPR-like"/>
    <property type="match status" value="1"/>
</dbReference>
<keyword evidence="6" id="KW-1185">Reference proteome</keyword>
<evidence type="ECO:0000256" key="1">
    <source>
        <dbReference type="ARBA" id="ARBA00022737"/>
    </source>
</evidence>
<keyword evidence="2 3" id="KW-0802">TPR repeat</keyword>
<dbReference type="InterPro" id="IPR011990">
    <property type="entry name" value="TPR-like_helical_dom_sf"/>
</dbReference>
<gene>
    <name evidence="5" type="ORF">NYF23_11920</name>
</gene>
<evidence type="ECO:0000256" key="4">
    <source>
        <dbReference type="SAM" id="SignalP"/>
    </source>
</evidence>
<feature type="chain" id="PRO_5045543423" evidence="4">
    <location>
        <begin position="22"/>
        <end position="257"/>
    </location>
</feature>
<dbReference type="PROSITE" id="PS51257">
    <property type="entry name" value="PROKAR_LIPOPROTEIN"/>
    <property type="match status" value="1"/>
</dbReference>
<feature type="repeat" description="TPR" evidence="3">
    <location>
        <begin position="74"/>
        <end position="107"/>
    </location>
</feature>
<dbReference type="PANTHER" id="PTHR44858">
    <property type="entry name" value="TETRATRICOPEPTIDE REPEAT PROTEIN 6"/>
    <property type="match status" value="1"/>
</dbReference>
<evidence type="ECO:0000313" key="6">
    <source>
        <dbReference type="Proteomes" id="UP001059934"/>
    </source>
</evidence>
<reference evidence="5" key="1">
    <citation type="submission" date="2022-08" db="EMBL/GenBank/DDBJ databases">
        <title>Catabolic pathway analysis in culturable SAR92 clade bacteria reveals their overlooked roles in DMSP degradation in coastal seas.</title>
        <authorList>
            <person name="He X."/>
            <person name="Zhang X."/>
            <person name="Zhang Y."/>
        </authorList>
    </citation>
    <scope>NUCLEOTIDE SEQUENCE</scope>
    <source>
        <strain evidence="5">H455</strain>
    </source>
</reference>
<dbReference type="Gene3D" id="1.25.40.10">
    <property type="entry name" value="Tetratricopeptide repeat domain"/>
    <property type="match status" value="1"/>
</dbReference>
<dbReference type="Proteomes" id="UP001059934">
    <property type="component" value="Chromosome"/>
</dbReference>
<dbReference type="Pfam" id="PF13181">
    <property type="entry name" value="TPR_8"/>
    <property type="match status" value="1"/>
</dbReference>